<evidence type="ECO:0000313" key="1">
    <source>
        <dbReference type="EMBL" id="MBJ7550744.1"/>
    </source>
</evidence>
<dbReference type="RefSeq" id="WP_199462358.1">
    <property type="nucleotide sequence ID" value="NZ_JAEMUH010000007.1"/>
</dbReference>
<comment type="caution">
    <text evidence="1">The sequence shown here is derived from an EMBL/GenBank/DDBJ whole genome shotgun (WGS) entry which is preliminary data.</text>
</comment>
<sequence length="174" mass="19182">MKTTTIDGLYSAVISKIEALNVFSAVHDELNASKVRGKECVVELESVDFSDGGNVYEGIDKVNVTFSILVFYPESRGKKPVREVRELAVRVARLFSGAKIEGGDAAPIQTMEDSSFDELNSHAVWEVQVQIDDVYLGELPEEQTPPGEVLASWVPDVGPEHIDDYQPIDQSLEL</sequence>
<keyword evidence="2" id="KW-1185">Reference proteome</keyword>
<name>A0ABS0ZAR5_9GAMM</name>
<accession>A0ABS0ZAR5</accession>
<reference evidence="1 2" key="1">
    <citation type="submission" date="2020-12" db="EMBL/GenBank/DDBJ databases">
        <title>Comparative genome analysis of fungal antagonists Marinomonas ostreistagni 398 and M. spartinae 468.</title>
        <authorList>
            <person name="Fields J.L."/>
            <person name="Mavrodi O.V."/>
            <person name="Biber P.D."/>
            <person name="Indest K.J."/>
            <person name="Mavrodi D.V."/>
        </authorList>
    </citation>
    <scope>NUCLEOTIDE SEQUENCE [LARGE SCALE GENOMIC DNA]</scope>
    <source>
        <strain evidence="1 2">USM7</strain>
    </source>
</reference>
<dbReference type="EMBL" id="JAEMUH010000007">
    <property type="protein sequence ID" value="MBJ7550744.1"/>
    <property type="molecule type" value="Genomic_DNA"/>
</dbReference>
<proteinExistence type="predicted"/>
<evidence type="ECO:0000313" key="2">
    <source>
        <dbReference type="Proteomes" id="UP000598488"/>
    </source>
</evidence>
<gene>
    <name evidence="1" type="ORF">JHD44_08625</name>
</gene>
<protein>
    <submittedName>
        <fullName evidence="1">Uncharacterized protein</fullName>
    </submittedName>
</protein>
<dbReference type="Proteomes" id="UP000598488">
    <property type="component" value="Unassembled WGS sequence"/>
</dbReference>
<organism evidence="1 2">
    <name type="scientific">Marinomonas ostreistagni</name>
    <dbReference type="NCBI Taxonomy" id="359209"/>
    <lineage>
        <taxon>Bacteria</taxon>
        <taxon>Pseudomonadati</taxon>
        <taxon>Pseudomonadota</taxon>
        <taxon>Gammaproteobacteria</taxon>
        <taxon>Oceanospirillales</taxon>
        <taxon>Oceanospirillaceae</taxon>
        <taxon>Marinomonas</taxon>
    </lineage>
</organism>